<feature type="compositionally biased region" description="Basic and acidic residues" evidence="4">
    <location>
        <begin position="580"/>
        <end position="597"/>
    </location>
</feature>
<feature type="compositionally biased region" description="Polar residues" evidence="4">
    <location>
        <begin position="192"/>
        <end position="204"/>
    </location>
</feature>
<feature type="compositionally biased region" description="Basic and acidic residues" evidence="4">
    <location>
        <begin position="876"/>
        <end position="889"/>
    </location>
</feature>
<gene>
    <name evidence="8" type="ORF">CSAL01_05348</name>
</gene>
<keyword evidence="3" id="KW-0539">Nucleus</keyword>
<feature type="compositionally biased region" description="Low complexity" evidence="4">
    <location>
        <begin position="997"/>
        <end position="1015"/>
    </location>
</feature>
<feature type="compositionally biased region" description="Basic and acidic residues" evidence="4">
    <location>
        <begin position="729"/>
        <end position="776"/>
    </location>
</feature>
<dbReference type="PANTHER" id="PTHR14369">
    <property type="entry name" value="SURFEIT LOCUS PROTEIN 6"/>
    <property type="match status" value="1"/>
</dbReference>
<evidence type="ECO:0000259" key="6">
    <source>
        <dbReference type="Pfam" id="PF08729"/>
    </source>
</evidence>
<dbReference type="OrthoDB" id="5576775at2759"/>
<dbReference type="Pfam" id="PF15459">
    <property type="entry name" value="RRP14"/>
    <property type="match status" value="1"/>
</dbReference>
<evidence type="ECO:0000256" key="1">
    <source>
        <dbReference type="ARBA" id="ARBA00004123"/>
    </source>
</evidence>
<feature type="region of interest" description="Disordered" evidence="4">
    <location>
        <begin position="1190"/>
        <end position="1289"/>
    </location>
</feature>
<dbReference type="GO" id="GO:0042274">
    <property type="term" value="P:ribosomal small subunit biogenesis"/>
    <property type="evidence" value="ECO:0007669"/>
    <property type="project" value="TreeGrafter"/>
</dbReference>
<dbReference type="Pfam" id="PF08729">
    <property type="entry name" value="HUN"/>
    <property type="match status" value="1"/>
</dbReference>
<protein>
    <submittedName>
        <fullName evidence="8">Histone promoter control 2</fullName>
    </submittedName>
</protein>
<dbReference type="InterPro" id="IPR029190">
    <property type="entry name" value="Rrp14/SURF6_C"/>
</dbReference>
<feature type="domain" description="Hpc2-related" evidence="6">
    <location>
        <begin position="471"/>
        <end position="514"/>
    </location>
</feature>
<feature type="region of interest" description="Disordered" evidence="4">
    <location>
        <begin position="418"/>
        <end position="485"/>
    </location>
</feature>
<feature type="compositionally biased region" description="Gly residues" evidence="4">
    <location>
        <begin position="538"/>
        <end position="570"/>
    </location>
</feature>
<dbReference type="GO" id="GO:0003723">
    <property type="term" value="F:RNA binding"/>
    <property type="evidence" value="ECO:0007669"/>
    <property type="project" value="TreeGrafter"/>
</dbReference>
<dbReference type="EMBL" id="JFFI01001720">
    <property type="protein sequence ID" value="KXH55518.1"/>
    <property type="molecule type" value="Genomic_DNA"/>
</dbReference>
<evidence type="ECO:0000256" key="4">
    <source>
        <dbReference type="SAM" id="MobiDB-lite"/>
    </source>
</evidence>
<feature type="compositionally biased region" description="Basic and acidic residues" evidence="4">
    <location>
        <begin position="802"/>
        <end position="811"/>
    </location>
</feature>
<feature type="compositionally biased region" description="Basic and acidic residues" evidence="4">
    <location>
        <begin position="1215"/>
        <end position="1253"/>
    </location>
</feature>
<sequence>MRDSSSPALSSPPSGSISNPNSPLIGRPNNNDMDMDEIIVDPSQPRFGVVAGNAPPQPEVRLTAAGLPRKKPGRKPGSTVKPKNPDEPPKVRRPRKPRDPNAPPIQRKRKSAPAADADAGSDSKSLAAAAASSSTPPPSRQTKITDLVDITSTSRPGSAQPEHTAQKAPKREEMPRSMQSILNAEPEPEPKPQNTALPTRTSGQGYDPIRGSYDPVRGIFGSASSPRPATQTVNRPSASPSIASLVDPPTQSVTSPSAQNFRITSTAQSRTENTSVPASPPYPVRSIPQAISKPPAPEPKKALAPPPVPALKADSKLKDAASTAGSVASKKHSPKQKPQKSGVSSPKLNALDDSRDLLGDRSILDFGRAETGKEYKAPDIVLDIPIKPGDTNIYVNVMRMAEEKYGWDALHPRLAEKRDRKARIAAASAALEKTASGQESGDEMSEDSDKEASNVEMGGMTSGADLPEKPKKKKRNFKEDEYDKDDDFVDDSEMLWEQQAAASRDGFFVYSGPLVPEVEKPADTRPDGLPKRGRGSRGGRIGGRGGTTRGEGGTGRGGGPGSRGGRGSRGGSLTRKPRITKSEKEQLEREKADRQRQAELSAKSTNGYSLQPQTPSFAAGMAGARCDVDALFLVIDFAEGDMVRLGGTVSRTAWDGMGSQECGVRTCRTDYWTEWVYSWAVPLAHSRWWSFQANIGGQIDDRLREHSKAFDGLLSLIPAKMYYGEDNSEQWKRTKQTKAEAKAAKTAKLDPDSELNRNAKEVMDERAARNKRKLEAMQEEEDKEDDEPVPGVQRELPGQGLRNKDYKKQKTADLPIDTIDDANPAEMSQNQLMRMAKKEAKLEKRATKKAKKAEKKAAKLEAAGDAAADAADVEAPEVKESSKPAETKTAKSPAAVKKESSKKQQKKAESKDAKPVSNDHDRDADADKDEDEEYETVDESEDEAEPVTKSKSKSKSVDLNPLDLSGLAQQKATEESSGASTPASPTFDTAAVDGPFTTTAASASTTTSPSSTVPPSEKPKHIKLPADTSALRARLAARIEALRAARKADGPDGKPIRTRQELIEARRFKQAQRKEHKKELRTKARLEEDARREETLASNSPSVMSPRVGLGGEDGDDEPANFAFGRVAFDDGTKLSHDLSHALNTHKKRGPSDPKTALIKMQNQKKRLAALDSEKQADIAEKEQWLIARKRAEGERVRDDEQALKKAVKRKDQAKKKSEKAWKERSDGVAKSIREKQKKREDNLKKRKDDKLAHKLGRKSGKKVGGGGAKKTKARPGFEGSFGGGKKKK</sequence>
<dbReference type="STRING" id="1209931.A0A135U554"/>
<feature type="compositionally biased region" description="Polar residues" evidence="4">
    <location>
        <begin position="222"/>
        <end position="242"/>
    </location>
</feature>
<dbReference type="InterPro" id="IPR029188">
    <property type="entry name" value="Rrp14_N"/>
</dbReference>
<feature type="compositionally biased region" description="Polar residues" evidence="4">
    <location>
        <begin position="602"/>
        <end position="611"/>
    </location>
</feature>
<feature type="compositionally biased region" description="Basic and acidic residues" evidence="4">
    <location>
        <begin position="896"/>
        <end position="925"/>
    </location>
</feature>
<feature type="compositionally biased region" description="Acidic residues" evidence="4">
    <location>
        <begin position="926"/>
        <end position="945"/>
    </location>
</feature>
<feature type="compositionally biased region" description="Basic and acidic residues" evidence="4">
    <location>
        <begin position="1190"/>
        <end position="1204"/>
    </location>
</feature>
<feature type="compositionally biased region" description="Basic and acidic residues" evidence="4">
    <location>
        <begin position="350"/>
        <end position="361"/>
    </location>
</feature>
<dbReference type="InterPro" id="IPR007019">
    <property type="entry name" value="SURF6"/>
</dbReference>
<feature type="compositionally biased region" description="Acidic residues" evidence="4">
    <location>
        <begin position="440"/>
        <end position="449"/>
    </location>
</feature>
<comment type="caution">
    <text evidence="8">The sequence shown here is derived from an EMBL/GenBank/DDBJ whole genome shotgun (WGS) entry which is preliminary data.</text>
</comment>
<dbReference type="Proteomes" id="UP000070121">
    <property type="component" value="Unassembled WGS sequence"/>
</dbReference>
<dbReference type="Pfam" id="PF04935">
    <property type="entry name" value="SURF6"/>
    <property type="match status" value="1"/>
</dbReference>
<accession>A0A135U554</accession>
<feature type="compositionally biased region" description="Polar residues" evidence="4">
    <location>
        <begin position="967"/>
        <end position="987"/>
    </location>
</feature>
<feature type="region of interest" description="Disordered" evidence="4">
    <location>
        <begin position="1"/>
        <end position="361"/>
    </location>
</feature>
<feature type="compositionally biased region" description="Low complexity" evidence="4">
    <location>
        <begin position="1"/>
        <end position="25"/>
    </location>
</feature>
<name>A0A135U554_9PEZI</name>
<dbReference type="InterPro" id="IPR014840">
    <property type="entry name" value="HRD"/>
</dbReference>
<dbReference type="GO" id="GO:0005730">
    <property type="term" value="C:nucleolus"/>
    <property type="evidence" value="ECO:0007669"/>
    <property type="project" value="TreeGrafter"/>
</dbReference>
<keyword evidence="9" id="KW-1185">Reference proteome</keyword>
<feature type="compositionally biased region" description="Polar residues" evidence="4">
    <location>
        <begin position="140"/>
        <end position="163"/>
    </location>
</feature>
<feature type="compositionally biased region" description="Basic and acidic residues" evidence="4">
    <location>
        <begin position="836"/>
        <end position="845"/>
    </location>
</feature>
<dbReference type="GO" id="GO:0042273">
    <property type="term" value="P:ribosomal large subunit biogenesis"/>
    <property type="evidence" value="ECO:0007669"/>
    <property type="project" value="TreeGrafter"/>
</dbReference>
<evidence type="ECO:0000256" key="3">
    <source>
        <dbReference type="ARBA" id="ARBA00023242"/>
    </source>
</evidence>
<evidence type="ECO:0000313" key="9">
    <source>
        <dbReference type="Proteomes" id="UP000070121"/>
    </source>
</evidence>
<organism evidence="8 9">
    <name type="scientific">Colletotrichum salicis</name>
    <dbReference type="NCBI Taxonomy" id="1209931"/>
    <lineage>
        <taxon>Eukaryota</taxon>
        <taxon>Fungi</taxon>
        <taxon>Dikarya</taxon>
        <taxon>Ascomycota</taxon>
        <taxon>Pezizomycotina</taxon>
        <taxon>Sordariomycetes</taxon>
        <taxon>Hypocreomycetidae</taxon>
        <taxon>Glomerellales</taxon>
        <taxon>Glomerellaceae</taxon>
        <taxon>Colletotrichum</taxon>
        <taxon>Colletotrichum acutatum species complex</taxon>
    </lineage>
</organism>
<reference evidence="8 9" key="1">
    <citation type="submission" date="2014-02" db="EMBL/GenBank/DDBJ databases">
        <title>The genome sequence of Colletotrichum salicis CBS 607.94.</title>
        <authorList>
            <person name="Baroncelli R."/>
            <person name="Thon M.R."/>
        </authorList>
    </citation>
    <scope>NUCLEOTIDE SEQUENCE [LARGE SCALE GENOMIC DNA]</scope>
    <source>
        <strain evidence="8 9">CBS 607.94</strain>
    </source>
</reference>
<feature type="compositionally biased region" description="Low complexity" evidence="4">
    <location>
        <begin position="860"/>
        <end position="870"/>
    </location>
</feature>
<evidence type="ECO:0000256" key="2">
    <source>
        <dbReference type="ARBA" id="ARBA00005904"/>
    </source>
</evidence>
<evidence type="ECO:0000259" key="5">
    <source>
        <dbReference type="Pfam" id="PF04935"/>
    </source>
</evidence>
<feature type="region of interest" description="Disordered" evidence="4">
    <location>
        <begin position="516"/>
        <end position="611"/>
    </location>
</feature>
<dbReference type="GO" id="GO:0003677">
    <property type="term" value="F:DNA binding"/>
    <property type="evidence" value="ECO:0007669"/>
    <property type="project" value="TreeGrafter"/>
</dbReference>
<feature type="domain" description="Ribosomal RNA-processing protein 14 N-terminal" evidence="7">
    <location>
        <begin position="702"/>
        <end position="752"/>
    </location>
</feature>
<evidence type="ECO:0000313" key="8">
    <source>
        <dbReference type="EMBL" id="KXH55518.1"/>
    </source>
</evidence>
<feature type="region of interest" description="Disordered" evidence="4">
    <location>
        <begin position="1069"/>
        <end position="1122"/>
    </location>
</feature>
<proteinExistence type="inferred from homology"/>
<feature type="compositionally biased region" description="Basic and acidic residues" evidence="4">
    <location>
        <begin position="1077"/>
        <end position="1095"/>
    </location>
</feature>
<feature type="domain" description="Ribosomal RNA-processing protein 14/surfeit locus protein 6 C-terminal" evidence="5">
    <location>
        <begin position="1060"/>
        <end position="1256"/>
    </location>
</feature>
<dbReference type="PANTHER" id="PTHR14369:SF0">
    <property type="entry name" value="SURFEIT LOCUS PROTEIN 6"/>
    <property type="match status" value="1"/>
</dbReference>
<feature type="compositionally biased region" description="Low complexity" evidence="4">
    <location>
        <begin position="112"/>
        <end position="134"/>
    </location>
</feature>
<feature type="region of interest" description="Disordered" evidence="4">
    <location>
        <begin position="728"/>
        <end position="1028"/>
    </location>
</feature>
<evidence type="ECO:0000259" key="7">
    <source>
        <dbReference type="Pfam" id="PF15459"/>
    </source>
</evidence>
<comment type="similarity">
    <text evidence="2">Belongs to the SURF6 family.</text>
</comment>
<feature type="compositionally biased region" description="Polar residues" evidence="4">
    <location>
        <begin position="249"/>
        <end position="277"/>
    </location>
</feature>
<feature type="compositionally biased region" description="Gly residues" evidence="4">
    <location>
        <begin position="1280"/>
        <end position="1289"/>
    </location>
</feature>
<comment type="subcellular location">
    <subcellularLocation>
        <location evidence="1">Nucleus</location>
    </subcellularLocation>
</comment>
<feature type="compositionally biased region" description="Basic residues" evidence="4">
    <location>
        <begin position="329"/>
        <end position="338"/>
    </location>
</feature>
<feature type="compositionally biased region" description="Acidic residues" evidence="4">
    <location>
        <begin position="777"/>
        <end position="788"/>
    </location>
</feature>
<feature type="compositionally biased region" description="Basic and acidic residues" evidence="4">
    <location>
        <begin position="517"/>
        <end position="530"/>
    </location>
</feature>